<proteinExistence type="predicted"/>
<dbReference type="Proteomes" id="UP001174936">
    <property type="component" value="Unassembled WGS sequence"/>
</dbReference>
<feature type="region of interest" description="Disordered" evidence="1">
    <location>
        <begin position="1"/>
        <end position="23"/>
    </location>
</feature>
<dbReference type="AlphaFoldDB" id="A0AA40CTK9"/>
<dbReference type="EMBL" id="JAULSV010000003">
    <property type="protein sequence ID" value="KAK0648574.1"/>
    <property type="molecule type" value="Genomic_DNA"/>
</dbReference>
<feature type="compositionally biased region" description="Acidic residues" evidence="1">
    <location>
        <begin position="229"/>
        <end position="277"/>
    </location>
</feature>
<evidence type="ECO:0000256" key="1">
    <source>
        <dbReference type="SAM" id="MobiDB-lite"/>
    </source>
</evidence>
<gene>
    <name evidence="2" type="ORF">B0T16DRAFT_408426</name>
</gene>
<name>A0AA40CTK9_9PEZI</name>
<keyword evidence="3" id="KW-1185">Reference proteome</keyword>
<accession>A0AA40CTK9</accession>
<feature type="region of interest" description="Disordered" evidence="1">
    <location>
        <begin position="212"/>
        <end position="282"/>
    </location>
</feature>
<sequence length="586" mass="66616">MASPTQSQPESHSQPESQSEPPTLTALTASLTPSQKSQLDEVATLMLEIYQTLARMRYIHTSDIDLGPHDLPASILSLYTALHLDPRIIYLYSVLPYLHPRVIRDVDFIGGGECVDFRDKDDVEQGRDPMYADEDIERMRDWQTPLSGIGNHCEALIYDAERHEVGIFGQMSIGNVDRNRSGAGWVGSRWDEGLGREVKIRGLVDGGEEVISEEEYERALAEMERAEREEEGEEGEGEGEDEEEGEEGDEDGEMEDEEDEDEEDEDTEMEDENVWDDMDARPAPDVLKDVIRWYRELKEMPGGGEHGGAEWDHDFIKPLYQKHGWPGEDFDGEAFLVDKTRAYAAQCVREEAEKPFTDLRNAQASLKYAEEKEVADAEERKRRLEAAKTVDEEWTIRWEGYLAKFWLEQQRRKVQEAEKAAPSDETPRPDDLAERELLHLGSCLWSLKRRAAELAPGKELESVERDMTITQKAYAACQEHGRSLWPEMPCWSLKPGETANQLFLEGLIAWRTPSLETCKREADRIRRWVEELPPGTDGARKVAEERLKTVEENIEFHSGVLQNCAAGLEEIKKDGNGDADNGDAES</sequence>
<protein>
    <submittedName>
        <fullName evidence="2">Uncharacterized protein</fullName>
    </submittedName>
</protein>
<feature type="compositionally biased region" description="Basic and acidic residues" evidence="1">
    <location>
        <begin position="217"/>
        <end position="228"/>
    </location>
</feature>
<comment type="caution">
    <text evidence="2">The sequence shown here is derived from an EMBL/GenBank/DDBJ whole genome shotgun (WGS) entry which is preliminary data.</text>
</comment>
<organism evidence="2 3">
    <name type="scientific">Cercophora newfieldiana</name>
    <dbReference type="NCBI Taxonomy" id="92897"/>
    <lineage>
        <taxon>Eukaryota</taxon>
        <taxon>Fungi</taxon>
        <taxon>Dikarya</taxon>
        <taxon>Ascomycota</taxon>
        <taxon>Pezizomycotina</taxon>
        <taxon>Sordariomycetes</taxon>
        <taxon>Sordariomycetidae</taxon>
        <taxon>Sordariales</taxon>
        <taxon>Lasiosphaeriaceae</taxon>
        <taxon>Cercophora</taxon>
    </lineage>
</organism>
<evidence type="ECO:0000313" key="2">
    <source>
        <dbReference type="EMBL" id="KAK0648574.1"/>
    </source>
</evidence>
<reference evidence="2" key="1">
    <citation type="submission" date="2023-06" db="EMBL/GenBank/DDBJ databases">
        <title>Genome-scale phylogeny and comparative genomics of the fungal order Sordariales.</title>
        <authorList>
            <consortium name="Lawrence Berkeley National Laboratory"/>
            <person name="Hensen N."/>
            <person name="Bonometti L."/>
            <person name="Westerberg I."/>
            <person name="Brannstrom I.O."/>
            <person name="Guillou S."/>
            <person name="Cros-Aarteil S."/>
            <person name="Calhoun S."/>
            <person name="Haridas S."/>
            <person name="Kuo A."/>
            <person name="Mondo S."/>
            <person name="Pangilinan J."/>
            <person name="Riley R."/>
            <person name="Labutti K."/>
            <person name="Andreopoulos B."/>
            <person name="Lipzen A."/>
            <person name="Chen C."/>
            <person name="Yanf M."/>
            <person name="Daum C."/>
            <person name="Ng V."/>
            <person name="Clum A."/>
            <person name="Steindorff A."/>
            <person name="Ohm R."/>
            <person name="Martin F."/>
            <person name="Silar P."/>
            <person name="Natvig D."/>
            <person name="Lalanne C."/>
            <person name="Gautier V."/>
            <person name="Ament-Velasquez S.L."/>
            <person name="Kruys A."/>
            <person name="Hutchinson M.I."/>
            <person name="Powell A.J."/>
            <person name="Barry K."/>
            <person name="Miller A.N."/>
            <person name="Grigoriev I.V."/>
            <person name="Debuchy R."/>
            <person name="Gladieux P."/>
            <person name="Thoren M.H."/>
            <person name="Johannesson H."/>
        </authorList>
    </citation>
    <scope>NUCLEOTIDE SEQUENCE</scope>
    <source>
        <strain evidence="2">SMH2532-1</strain>
    </source>
</reference>
<evidence type="ECO:0000313" key="3">
    <source>
        <dbReference type="Proteomes" id="UP001174936"/>
    </source>
</evidence>